<dbReference type="Proteomes" id="UP000018890">
    <property type="component" value="Unassembled WGS sequence"/>
</dbReference>
<dbReference type="Gene3D" id="2.60.120.40">
    <property type="match status" value="1"/>
</dbReference>
<name>W4Q200_9BACI</name>
<accession>W4Q200</accession>
<sequence>MYFTGITTNVPPGSPVPFNTEGVCTEGDFVHTPGVFTSIEVVNEGDYLVNYSVIFNNTPQTQDVLGAFALYLNGVRVDASRFGTQVRLQNIPAAANTRLQVTGEAILSIPAGGILELRNISGQTVHVFDNIAGAPVNGSALTIVQIGNDEI</sequence>
<keyword evidence="2" id="KW-1185">Reference proteome</keyword>
<dbReference type="AlphaFoldDB" id="W4Q200"/>
<reference evidence="1" key="1">
    <citation type="journal article" date="2014" name="Genome Announc.">
        <title>Draft Genome Sequences of Three Alkaliphilic Bacillus Strains, Bacillus wakoensis JCM 9140T, Bacillus akibai JCM 9157T, and Bacillus hemicellulosilyticus JCM 9152T.</title>
        <authorList>
            <person name="Yuki M."/>
            <person name="Oshima K."/>
            <person name="Suda W."/>
            <person name="Oshida Y."/>
            <person name="Kitamura K."/>
            <person name="Iida T."/>
            <person name="Hattori M."/>
            <person name="Ohkuma M."/>
        </authorList>
    </citation>
    <scope>NUCLEOTIDE SEQUENCE [LARGE SCALE GENOMIC DNA]</scope>
    <source>
        <strain evidence="1">JCM 9140</strain>
    </source>
</reference>
<organism evidence="1 2">
    <name type="scientific">Halalkalibacter wakoensis JCM 9140</name>
    <dbReference type="NCBI Taxonomy" id="1236970"/>
    <lineage>
        <taxon>Bacteria</taxon>
        <taxon>Bacillati</taxon>
        <taxon>Bacillota</taxon>
        <taxon>Bacilli</taxon>
        <taxon>Bacillales</taxon>
        <taxon>Bacillaceae</taxon>
        <taxon>Halalkalibacter</taxon>
    </lineage>
</organism>
<proteinExistence type="predicted"/>
<evidence type="ECO:0000313" key="2">
    <source>
        <dbReference type="Proteomes" id="UP000018890"/>
    </source>
</evidence>
<comment type="caution">
    <text evidence="1">The sequence shown here is derived from an EMBL/GenBank/DDBJ whole genome shotgun (WGS) entry which is preliminary data.</text>
</comment>
<gene>
    <name evidence="1" type="ORF">JCM9140_2025</name>
</gene>
<protein>
    <recommendedName>
        <fullName evidence="3">BclA C-terminal domain-containing protein</fullName>
    </recommendedName>
</protein>
<dbReference type="InterPro" id="IPR008983">
    <property type="entry name" value="Tumour_necrosis_fac-like_dom"/>
</dbReference>
<dbReference type="EMBL" id="BAUT01000016">
    <property type="protein sequence ID" value="GAE25997.1"/>
    <property type="molecule type" value="Genomic_DNA"/>
</dbReference>
<evidence type="ECO:0008006" key="3">
    <source>
        <dbReference type="Google" id="ProtNLM"/>
    </source>
</evidence>
<evidence type="ECO:0000313" key="1">
    <source>
        <dbReference type="EMBL" id="GAE25997.1"/>
    </source>
</evidence>